<evidence type="ECO:0000313" key="2">
    <source>
        <dbReference type="EMBL" id="UPW41527.1"/>
    </source>
</evidence>
<organism evidence="2">
    <name type="scientific">Peromfec virus RodF8_90</name>
    <dbReference type="NCBI Taxonomy" id="2929285"/>
    <lineage>
        <taxon>Viruses</taxon>
        <taxon>Monodnaviria</taxon>
        <taxon>Shotokuvirae</taxon>
        <taxon>Cressdnaviricota</taxon>
    </lineage>
</organism>
<dbReference type="InterPro" id="IPR029053">
    <property type="entry name" value="Viral_coat"/>
</dbReference>
<proteinExistence type="predicted"/>
<dbReference type="EMBL" id="OM869620">
    <property type="protein sequence ID" value="UPW41527.1"/>
    <property type="molecule type" value="Genomic_DNA"/>
</dbReference>
<accession>A0A976N1L0</accession>
<feature type="region of interest" description="Disordered" evidence="1">
    <location>
        <begin position="1"/>
        <end position="32"/>
    </location>
</feature>
<protein>
    <submittedName>
        <fullName evidence="2">Capsid protein</fullName>
    </submittedName>
</protein>
<name>A0A976N1L0_9VIRU</name>
<dbReference type="Gene3D" id="2.60.120.20">
    <property type="match status" value="1"/>
</dbReference>
<reference evidence="2" key="1">
    <citation type="submission" date="2022-02" db="EMBL/GenBank/DDBJ databases">
        <title>Towards deciphering the DNA virus diversity associated with rodent species in the families Cricetidae and Heteromyidae.</title>
        <authorList>
            <person name="Lund M."/>
            <person name="Larsen B.B."/>
            <person name="Gryseels S."/>
            <person name="Kraberger S."/>
            <person name="Rowsey D.M."/>
            <person name="Steger L."/>
            <person name="Yule K.M."/>
            <person name="Upham N.S."/>
            <person name="Worobey M."/>
            <person name="Van Doorslaer K."/>
            <person name="Varsani A."/>
        </authorList>
    </citation>
    <scope>NUCLEOTIDE SEQUENCE</scope>
    <source>
        <strain evidence="2">NeonRodF8_90</strain>
    </source>
</reference>
<sequence length="277" mass="30996">MAFRRGTRFRGRRSFRKKRSFRRRRFRKGRGSFKRAVRRVILRTAEAKQSITATQTGLGLTQGDGTSRIVYVTCPVQVPAQGDENDQFAGNKFFVKGISFRGQVGSSGENTTFQGALVRISLVWSKKQNASLAAGWNIFNSTTTRVANPAATAPNENPTFFEASTLTQQFVGRGWADAFDRTTITVLSSRTIVVNPGVENEAAAGVIALPTPFKFYYRINKWMQIEDPTHTDFSTAQFRFKNGTYYLVMQVVSNTNDVAATAVGEMDYTLKVHFRDP</sequence>
<evidence type="ECO:0000256" key="1">
    <source>
        <dbReference type="SAM" id="MobiDB-lite"/>
    </source>
</evidence>